<evidence type="ECO:0000256" key="1">
    <source>
        <dbReference type="SAM" id="MobiDB-lite"/>
    </source>
</evidence>
<keyword evidence="2" id="KW-0812">Transmembrane</keyword>
<gene>
    <name evidence="3" type="ORF">LX83_002548</name>
</gene>
<feature type="compositionally biased region" description="Low complexity" evidence="1">
    <location>
        <begin position="81"/>
        <end position="107"/>
    </location>
</feature>
<protein>
    <recommendedName>
        <fullName evidence="5">Preprotein translocase subunit SecG</fullName>
    </recommendedName>
</protein>
<evidence type="ECO:0000313" key="3">
    <source>
        <dbReference type="EMBL" id="MCP2165690.1"/>
    </source>
</evidence>
<proteinExistence type="predicted"/>
<organism evidence="3 4">
    <name type="scientific">Goodfellowiella coeruleoviolacea</name>
    <dbReference type="NCBI Taxonomy" id="334858"/>
    <lineage>
        <taxon>Bacteria</taxon>
        <taxon>Bacillati</taxon>
        <taxon>Actinomycetota</taxon>
        <taxon>Actinomycetes</taxon>
        <taxon>Pseudonocardiales</taxon>
        <taxon>Pseudonocardiaceae</taxon>
        <taxon>Goodfellowiella</taxon>
    </lineage>
</organism>
<feature type="transmembrane region" description="Helical" evidence="2">
    <location>
        <begin position="37"/>
        <end position="56"/>
    </location>
</feature>
<dbReference type="EMBL" id="JAMTCK010000005">
    <property type="protein sequence ID" value="MCP2165690.1"/>
    <property type="molecule type" value="Genomic_DNA"/>
</dbReference>
<feature type="region of interest" description="Disordered" evidence="1">
    <location>
        <begin position="81"/>
        <end position="118"/>
    </location>
</feature>
<dbReference type="Proteomes" id="UP001206128">
    <property type="component" value="Unassembled WGS sequence"/>
</dbReference>
<evidence type="ECO:0008006" key="5">
    <source>
        <dbReference type="Google" id="ProtNLM"/>
    </source>
</evidence>
<name>A0AAE3GE73_9PSEU</name>
<comment type="caution">
    <text evidence="3">The sequence shown here is derived from an EMBL/GenBank/DDBJ whole genome shotgun (WGS) entry which is preliminary data.</text>
</comment>
<evidence type="ECO:0000256" key="2">
    <source>
        <dbReference type="SAM" id="Phobius"/>
    </source>
</evidence>
<keyword evidence="2" id="KW-0472">Membrane</keyword>
<evidence type="ECO:0000313" key="4">
    <source>
        <dbReference type="Proteomes" id="UP001206128"/>
    </source>
</evidence>
<sequence length="118" mass="11718">MISLPVELAQPVPHTAALVLAQSQNDPGGQGEDFGKSSPVALVVLILFFVAVAFLVRSMTKHLKRLPATFDTAAEPGSAAGAAKADVATTAPAAKPAAGSAKSAGKATRGGKSGKGKP</sequence>
<dbReference type="AlphaFoldDB" id="A0AAE3GE73"/>
<keyword evidence="4" id="KW-1185">Reference proteome</keyword>
<reference evidence="3" key="1">
    <citation type="submission" date="2022-06" db="EMBL/GenBank/DDBJ databases">
        <title>Genomic Encyclopedia of Archaeal and Bacterial Type Strains, Phase II (KMG-II): from individual species to whole genera.</title>
        <authorList>
            <person name="Goeker M."/>
        </authorList>
    </citation>
    <scope>NUCLEOTIDE SEQUENCE</scope>
    <source>
        <strain evidence="3">DSM 43935</strain>
    </source>
</reference>
<keyword evidence="2" id="KW-1133">Transmembrane helix</keyword>
<accession>A0AAE3GE73</accession>